<dbReference type="PANTHER" id="PTHR43071:SF1">
    <property type="entry name" value="2-AMINO-4-HYDROXY-6-HYDROXYMETHYLDIHYDROPTERIDINE PYROPHOSPHOKINASE"/>
    <property type="match status" value="1"/>
</dbReference>
<evidence type="ECO:0000256" key="4">
    <source>
        <dbReference type="ARBA" id="ARBA00022679"/>
    </source>
</evidence>
<dbReference type="NCBIfam" id="TIGR01498">
    <property type="entry name" value="folK"/>
    <property type="match status" value="1"/>
</dbReference>
<evidence type="ECO:0000313" key="10">
    <source>
        <dbReference type="EMBL" id="KRL61670.1"/>
    </source>
</evidence>
<dbReference type="STRING" id="1423747.FC69_GL000523"/>
<comment type="caution">
    <text evidence="10">The sequence shown here is derived from an EMBL/GenBank/DDBJ whole genome shotgun (WGS) entry which is preliminary data.</text>
</comment>
<dbReference type="CDD" id="cd00483">
    <property type="entry name" value="HPPK"/>
    <property type="match status" value="1"/>
</dbReference>
<comment type="pathway">
    <text evidence="2">Cofactor biosynthesis; tetrahydrofolate biosynthesis; 2-amino-4-hydroxy-6-hydroxymethyl-7,8-dihydropteridine diphosphate from 7,8-dihydroneopterin triphosphate: step 4/4.</text>
</comment>
<keyword evidence="7" id="KW-0067">ATP-binding</keyword>
<dbReference type="AlphaFoldDB" id="A0A0R1RXE5"/>
<dbReference type="EC" id="2.7.6.3" evidence="3"/>
<dbReference type="Proteomes" id="UP000051264">
    <property type="component" value="Unassembled WGS sequence"/>
</dbReference>
<dbReference type="eggNOG" id="COG0801">
    <property type="taxonomic scope" value="Bacteria"/>
</dbReference>
<evidence type="ECO:0000256" key="2">
    <source>
        <dbReference type="ARBA" id="ARBA00005051"/>
    </source>
</evidence>
<dbReference type="UniPathway" id="UPA00077">
    <property type="reaction ID" value="UER00155"/>
</dbReference>
<accession>A0A0R1RXE5</accession>
<proteinExistence type="predicted"/>
<keyword evidence="6" id="KW-0418">Kinase</keyword>
<evidence type="ECO:0000259" key="9">
    <source>
        <dbReference type="PROSITE" id="PS00794"/>
    </source>
</evidence>
<evidence type="ECO:0000256" key="8">
    <source>
        <dbReference type="ARBA" id="ARBA00022909"/>
    </source>
</evidence>
<dbReference type="GO" id="GO:0046656">
    <property type="term" value="P:folic acid biosynthetic process"/>
    <property type="evidence" value="ECO:0007669"/>
    <property type="project" value="UniProtKB-KW"/>
</dbReference>
<keyword evidence="5" id="KW-0547">Nucleotide-binding</keyword>
<dbReference type="Pfam" id="PF01288">
    <property type="entry name" value="HPPK"/>
    <property type="match status" value="1"/>
</dbReference>
<dbReference type="EMBL" id="AZEX01000013">
    <property type="protein sequence ID" value="KRL61670.1"/>
    <property type="molecule type" value="Genomic_DNA"/>
</dbReference>
<organism evidence="10 11">
    <name type="scientific">Latilactobacillus fuchuensis DSM 14340 = JCM 11249</name>
    <dbReference type="NCBI Taxonomy" id="1423747"/>
    <lineage>
        <taxon>Bacteria</taxon>
        <taxon>Bacillati</taxon>
        <taxon>Bacillota</taxon>
        <taxon>Bacilli</taxon>
        <taxon>Lactobacillales</taxon>
        <taxon>Lactobacillaceae</taxon>
        <taxon>Latilactobacillus</taxon>
    </lineage>
</organism>
<reference evidence="10 11" key="1">
    <citation type="journal article" date="2015" name="Genome Announc.">
        <title>Expanding the biotechnology potential of lactobacilli through comparative genomics of 213 strains and associated genera.</title>
        <authorList>
            <person name="Sun Z."/>
            <person name="Harris H.M."/>
            <person name="McCann A."/>
            <person name="Guo C."/>
            <person name="Argimon S."/>
            <person name="Zhang W."/>
            <person name="Yang X."/>
            <person name="Jeffery I.B."/>
            <person name="Cooney J.C."/>
            <person name="Kagawa T.F."/>
            <person name="Liu W."/>
            <person name="Song Y."/>
            <person name="Salvetti E."/>
            <person name="Wrobel A."/>
            <person name="Rasinkangas P."/>
            <person name="Parkhill J."/>
            <person name="Rea M.C."/>
            <person name="O'Sullivan O."/>
            <person name="Ritari J."/>
            <person name="Douillard F.P."/>
            <person name="Paul Ross R."/>
            <person name="Yang R."/>
            <person name="Briner A.E."/>
            <person name="Felis G.E."/>
            <person name="de Vos W.M."/>
            <person name="Barrangou R."/>
            <person name="Klaenhammer T.R."/>
            <person name="Caufield P.W."/>
            <person name="Cui Y."/>
            <person name="Zhang H."/>
            <person name="O'Toole P.W."/>
        </authorList>
    </citation>
    <scope>NUCLEOTIDE SEQUENCE [LARGE SCALE GENOMIC DNA]</scope>
    <source>
        <strain evidence="10 11">DSM 14340</strain>
    </source>
</reference>
<evidence type="ECO:0000256" key="6">
    <source>
        <dbReference type="ARBA" id="ARBA00022777"/>
    </source>
</evidence>
<keyword evidence="4" id="KW-0808">Transferase</keyword>
<gene>
    <name evidence="10" type="ORF">FC69_GL000523</name>
</gene>
<evidence type="ECO:0000256" key="5">
    <source>
        <dbReference type="ARBA" id="ARBA00022741"/>
    </source>
</evidence>
<sequence>MVHNQVYISYGSNLGDIQANIQHALVLLTADSRIRIERQSAFYQTTPVGPVSQADFVNGALKLRTDYAATELLAVLQAIEQACLRQRTVHWGPRTLDLDIIFFNEEQFQTPALTIPHPEAFNRLFVLVPILEICKADFYQKTAIEHQINVLQATATQAIKRLEEVDDGR</sequence>
<dbReference type="GO" id="GO:0046654">
    <property type="term" value="P:tetrahydrofolate biosynthetic process"/>
    <property type="evidence" value="ECO:0007669"/>
    <property type="project" value="UniProtKB-UniPathway"/>
</dbReference>
<name>A0A0R1RXE5_9LACO</name>
<evidence type="ECO:0000256" key="3">
    <source>
        <dbReference type="ARBA" id="ARBA00013253"/>
    </source>
</evidence>
<dbReference type="Gene3D" id="3.30.70.560">
    <property type="entry name" value="7,8-Dihydro-6-hydroxymethylpterin-pyrophosphokinase HPPK"/>
    <property type="match status" value="1"/>
</dbReference>
<dbReference type="PANTHER" id="PTHR43071">
    <property type="entry name" value="2-AMINO-4-HYDROXY-6-HYDROXYMETHYLDIHYDROPTERIDINE PYROPHOSPHOKINASE"/>
    <property type="match status" value="1"/>
</dbReference>
<dbReference type="GO" id="GO:0016301">
    <property type="term" value="F:kinase activity"/>
    <property type="evidence" value="ECO:0007669"/>
    <property type="project" value="UniProtKB-KW"/>
</dbReference>
<evidence type="ECO:0000313" key="11">
    <source>
        <dbReference type="Proteomes" id="UP000051264"/>
    </source>
</evidence>
<dbReference type="GO" id="GO:0005524">
    <property type="term" value="F:ATP binding"/>
    <property type="evidence" value="ECO:0007669"/>
    <property type="project" value="UniProtKB-KW"/>
</dbReference>
<evidence type="ECO:0000256" key="1">
    <source>
        <dbReference type="ARBA" id="ARBA00000198"/>
    </source>
</evidence>
<comment type="catalytic activity">
    <reaction evidence="1">
        <text>6-hydroxymethyl-7,8-dihydropterin + ATP = (7,8-dihydropterin-6-yl)methyl diphosphate + AMP + H(+)</text>
        <dbReference type="Rhea" id="RHEA:11412"/>
        <dbReference type="ChEBI" id="CHEBI:15378"/>
        <dbReference type="ChEBI" id="CHEBI:30616"/>
        <dbReference type="ChEBI" id="CHEBI:44841"/>
        <dbReference type="ChEBI" id="CHEBI:72950"/>
        <dbReference type="ChEBI" id="CHEBI:456215"/>
        <dbReference type="EC" id="2.7.6.3"/>
    </reaction>
</comment>
<dbReference type="GO" id="GO:0003848">
    <property type="term" value="F:2-amino-4-hydroxy-6-hydroxymethyldihydropteridine diphosphokinase activity"/>
    <property type="evidence" value="ECO:0007669"/>
    <property type="project" value="UniProtKB-EC"/>
</dbReference>
<dbReference type="InterPro" id="IPR035907">
    <property type="entry name" value="Hppk_sf"/>
</dbReference>
<evidence type="ECO:0000256" key="7">
    <source>
        <dbReference type="ARBA" id="ARBA00022840"/>
    </source>
</evidence>
<dbReference type="PATRIC" id="fig|1423747.3.peg.532"/>
<dbReference type="OrthoDB" id="9808041at2"/>
<protein>
    <recommendedName>
        <fullName evidence="3">2-amino-4-hydroxy-6-hydroxymethyldihydropteridine diphosphokinase</fullName>
        <ecNumber evidence="3">2.7.6.3</ecNumber>
    </recommendedName>
</protein>
<feature type="domain" description="7,8-dihydro-6-hydroxymethylpterin-pyrophosphokinase" evidence="9">
    <location>
        <begin position="90"/>
        <end position="101"/>
    </location>
</feature>
<keyword evidence="8" id="KW-0289">Folate biosynthesis</keyword>
<dbReference type="PROSITE" id="PS00794">
    <property type="entry name" value="HPPK"/>
    <property type="match status" value="1"/>
</dbReference>
<dbReference type="SUPFAM" id="SSF55083">
    <property type="entry name" value="6-hydroxymethyl-7,8-dihydropterin pyrophosphokinase, HPPK"/>
    <property type="match status" value="1"/>
</dbReference>
<dbReference type="InterPro" id="IPR000550">
    <property type="entry name" value="Hppk"/>
</dbReference>